<reference evidence="3" key="1">
    <citation type="submission" date="2023-05" db="EMBL/GenBank/DDBJ databases">
        <authorList>
            <person name="Huff M."/>
        </authorList>
    </citation>
    <scope>NUCLEOTIDE SEQUENCE</scope>
</reference>
<evidence type="ECO:0000259" key="2">
    <source>
        <dbReference type="Pfam" id="PF07859"/>
    </source>
</evidence>
<dbReference type="Proteomes" id="UP000834106">
    <property type="component" value="Chromosome 14"/>
</dbReference>
<dbReference type="InterPro" id="IPR029058">
    <property type="entry name" value="AB_hydrolase_fold"/>
</dbReference>
<dbReference type="EMBL" id="OU503049">
    <property type="protein sequence ID" value="CAI9776316.1"/>
    <property type="molecule type" value="Genomic_DNA"/>
</dbReference>
<keyword evidence="4" id="KW-1185">Reference proteome</keyword>
<feature type="domain" description="Alpha/beta hydrolase fold-3" evidence="2">
    <location>
        <begin position="75"/>
        <end position="226"/>
    </location>
</feature>
<gene>
    <name evidence="3" type="ORF">FPE_LOCUS23746</name>
</gene>
<dbReference type="InterPro" id="IPR050466">
    <property type="entry name" value="Carboxylest/Gibb_receptor"/>
</dbReference>
<dbReference type="Pfam" id="PF07859">
    <property type="entry name" value="Abhydrolase_3"/>
    <property type="match status" value="2"/>
</dbReference>
<evidence type="ECO:0000313" key="4">
    <source>
        <dbReference type="Proteomes" id="UP000834106"/>
    </source>
</evidence>
<name>A0AAD1ZXG7_9LAMI</name>
<protein>
    <recommendedName>
        <fullName evidence="2">Alpha/beta hydrolase fold-3 domain-containing protein</fullName>
    </recommendedName>
</protein>
<sequence>MPSDTTKEVLADLSPVIKLYKDGTVERLISSPHVPPSPDDAVTGVVSKDLNISPVVQARLHLPKLTEPNQKLPVLVYYHGGGFCLGSAFTFLENRYINILAAEAKALIVSVEYRLAPEHPLPIAYEDSWETWLTEHGDFSKIYIGGDSAGGNIVHNILLQAGAEPLPGDVKIVGGFLSHPYFWGSKPIGSETEEEIEQNLACKIWLFVYPSVPRGIDNAMINPFVDDAPSLSGLGCSIASHVTEKLGIEKESWLTEHGDFSKIYIGGDSAGGNIVHNILLQAGAEPLPGDVKIVGGFLSHPYFWGSKPIGSETEEEIEQNLACKMWLFVYPSVPGGIDNAMINPFVDDAPSLSGLGCSRLLVCLAEKDPLTSRGILYVETVKKSGWNGEVEMVEVEGEDHCFQFLNPETEKAKDLIKRLASFISY</sequence>
<dbReference type="GO" id="GO:0016787">
    <property type="term" value="F:hydrolase activity"/>
    <property type="evidence" value="ECO:0007669"/>
    <property type="project" value="InterPro"/>
</dbReference>
<evidence type="ECO:0000256" key="1">
    <source>
        <dbReference type="ARBA" id="ARBA00010515"/>
    </source>
</evidence>
<organism evidence="3 4">
    <name type="scientific">Fraxinus pennsylvanica</name>
    <dbReference type="NCBI Taxonomy" id="56036"/>
    <lineage>
        <taxon>Eukaryota</taxon>
        <taxon>Viridiplantae</taxon>
        <taxon>Streptophyta</taxon>
        <taxon>Embryophyta</taxon>
        <taxon>Tracheophyta</taxon>
        <taxon>Spermatophyta</taxon>
        <taxon>Magnoliopsida</taxon>
        <taxon>eudicotyledons</taxon>
        <taxon>Gunneridae</taxon>
        <taxon>Pentapetalae</taxon>
        <taxon>asterids</taxon>
        <taxon>lamiids</taxon>
        <taxon>Lamiales</taxon>
        <taxon>Oleaceae</taxon>
        <taxon>Oleeae</taxon>
        <taxon>Fraxinus</taxon>
    </lineage>
</organism>
<feature type="domain" description="Alpha/beta hydrolase fold-3" evidence="2">
    <location>
        <begin position="249"/>
        <end position="403"/>
    </location>
</feature>
<proteinExistence type="inferred from homology"/>
<dbReference type="AlphaFoldDB" id="A0AAD1ZXG7"/>
<dbReference type="PANTHER" id="PTHR23024:SF551">
    <property type="entry name" value="2-HYDROXYISOFLAVANONE DEHYDRATASE-LIKE"/>
    <property type="match status" value="1"/>
</dbReference>
<dbReference type="PANTHER" id="PTHR23024">
    <property type="entry name" value="ARYLACETAMIDE DEACETYLASE"/>
    <property type="match status" value="1"/>
</dbReference>
<evidence type="ECO:0000313" key="3">
    <source>
        <dbReference type="EMBL" id="CAI9776316.1"/>
    </source>
</evidence>
<accession>A0AAD1ZXG7</accession>
<dbReference type="SUPFAM" id="SSF53474">
    <property type="entry name" value="alpha/beta-Hydrolases"/>
    <property type="match status" value="2"/>
</dbReference>
<comment type="similarity">
    <text evidence="1">Belongs to the 'GDXG' lipolytic enzyme family.</text>
</comment>
<dbReference type="InterPro" id="IPR013094">
    <property type="entry name" value="AB_hydrolase_3"/>
</dbReference>
<dbReference type="Gene3D" id="3.40.50.1820">
    <property type="entry name" value="alpha/beta hydrolase"/>
    <property type="match status" value="2"/>
</dbReference>